<protein>
    <submittedName>
        <fullName evidence="2">Putative secreted protein</fullName>
    </submittedName>
</protein>
<organism evidence="2">
    <name type="scientific">Ixodes ricinus</name>
    <name type="common">Common tick</name>
    <name type="synonym">Acarus ricinus</name>
    <dbReference type="NCBI Taxonomy" id="34613"/>
    <lineage>
        <taxon>Eukaryota</taxon>
        <taxon>Metazoa</taxon>
        <taxon>Ecdysozoa</taxon>
        <taxon>Arthropoda</taxon>
        <taxon>Chelicerata</taxon>
        <taxon>Arachnida</taxon>
        <taxon>Acari</taxon>
        <taxon>Parasitiformes</taxon>
        <taxon>Ixodida</taxon>
        <taxon>Ixodoidea</taxon>
        <taxon>Ixodidae</taxon>
        <taxon>Ixodinae</taxon>
        <taxon>Ixodes</taxon>
    </lineage>
</organism>
<accession>V5H1S7</accession>
<reference evidence="2" key="1">
    <citation type="journal article" date="2015" name="Sci. Rep.">
        <title>Tissue- and time-dependent transcription in Ixodes ricinus salivary glands and midguts when blood feeding on the vertebrate host.</title>
        <authorList>
            <person name="Kotsyfakis M."/>
            <person name="Schwarz A."/>
            <person name="Erhart J."/>
            <person name="Ribeiro J.M."/>
        </authorList>
    </citation>
    <scope>NUCLEOTIDE SEQUENCE</scope>
    <source>
        <tissue evidence="2">Salivary gland and midgut</tissue>
    </source>
</reference>
<evidence type="ECO:0000313" key="2">
    <source>
        <dbReference type="EMBL" id="JAB70904.1"/>
    </source>
</evidence>
<keyword evidence="1" id="KW-0732">Signal</keyword>
<proteinExistence type="evidence at transcript level"/>
<dbReference type="AlphaFoldDB" id="V5H1S7"/>
<name>V5H1S7_IXORI</name>
<evidence type="ECO:0000256" key="1">
    <source>
        <dbReference type="SAM" id="SignalP"/>
    </source>
</evidence>
<sequence>MRATTLYLMAVSLLVTANLVGTCGKGGSGIEGYDEEKEKYCEKPCQNSSVCGWPCWFCKQHENEDTGKMQKRKMNSLICLENLLQKYNFELNELFTDTRHDSKNNFSVTLPLLFSRRLLNIAMYKLKNKIENLK</sequence>
<dbReference type="EMBL" id="GANP01013564">
    <property type="protein sequence ID" value="JAB70904.1"/>
    <property type="molecule type" value="mRNA"/>
</dbReference>
<feature type="chain" id="PRO_5004737639" evidence="1">
    <location>
        <begin position="25"/>
        <end position="134"/>
    </location>
</feature>
<feature type="signal peptide" evidence="1">
    <location>
        <begin position="1"/>
        <end position="24"/>
    </location>
</feature>